<keyword evidence="1" id="KW-0614">Plasmid</keyword>
<dbReference type="RefSeq" id="WP_338048551.1">
    <property type="nucleotide sequence ID" value="NZ_AP024959.1"/>
</dbReference>
<accession>A0ABM7U2J1</accession>
<name>A0ABM7U2J1_9BURK</name>
<evidence type="ECO:0000313" key="2">
    <source>
        <dbReference type="Proteomes" id="UP001319874"/>
    </source>
</evidence>
<geneLocation type="plasmid" evidence="1 2">
    <name>pPT365</name>
</geneLocation>
<evidence type="ECO:0000313" key="1">
    <source>
        <dbReference type="EMBL" id="BCZ85490.1"/>
    </source>
</evidence>
<keyword evidence="2" id="KW-1185">Reference proteome</keyword>
<dbReference type="InterPro" id="IPR037150">
    <property type="entry name" value="H-NS_C_dom_sf"/>
</dbReference>
<evidence type="ECO:0008006" key="3">
    <source>
        <dbReference type="Google" id="ProtNLM"/>
    </source>
</evidence>
<sequence>MDRLRAFFYPSQMKKGKIADGEARDRLIIWIRKRMDDFGITTDALAESIQHDLDHPPLYRDARGNEWNGLGDMPDWLRAANNAGVSAEFFRIEAPAPSPSTISKPIGDGREIDPRQLDLFFFESEGKR</sequence>
<organism evidence="1 2">
    <name type="scientific">Paraburkholderia terrae</name>
    <dbReference type="NCBI Taxonomy" id="311230"/>
    <lineage>
        <taxon>Bacteria</taxon>
        <taxon>Pseudomonadati</taxon>
        <taxon>Pseudomonadota</taxon>
        <taxon>Betaproteobacteria</taxon>
        <taxon>Burkholderiales</taxon>
        <taxon>Burkholderiaceae</taxon>
        <taxon>Paraburkholderia</taxon>
    </lineage>
</organism>
<dbReference type="EMBL" id="AP024959">
    <property type="protein sequence ID" value="BCZ85490.1"/>
    <property type="molecule type" value="Genomic_DNA"/>
</dbReference>
<dbReference type="Proteomes" id="UP001319874">
    <property type="component" value="Plasmid pPT365"/>
</dbReference>
<proteinExistence type="predicted"/>
<protein>
    <recommendedName>
        <fullName evidence="3">H-NS histone family protein</fullName>
    </recommendedName>
</protein>
<dbReference type="SUPFAM" id="SSF81273">
    <property type="entry name" value="H-NS histone-like proteins"/>
    <property type="match status" value="1"/>
</dbReference>
<dbReference type="Gene3D" id="4.10.430.10">
    <property type="entry name" value="Histone-like protein H-NS, C-terminal domain"/>
    <property type="match status" value="1"/>
</dbReference>
<gene>
    <name evidence="1" type="ORF">PTKU64_91650</name>
</gene>
<reference evidence="1 2" key="1">
    <citation type="journal article" date="2022" name="Front. Microbiol.">
        <title>Identification and characterization of a novel class of self-sufficient cytochrome P450 hydroxylase involved in cyclohexanecarboxylate degradation in Paraburkholderia terrae strain KU-64.</title>
        <authorList>
            <person name="Yamamoto T."/>
            <person name="Hasegawa Y."/>
            <person name="Iwaki H."/>
        </authorList>
    </citation>
    <scope>NUCLEOTIDE SEQUENCE [LARGE SCALE GENOMIC DNA]</scope>
    <source>
        <strain evidence="1 2">KU-64</strain>
    </source>
</reference>